<name>A0A3N1KK67_9PROT</name>
<evidence type="ECO:0000313" key="4">
    <source>
        <dbReference type="EMBL" id="ROP81221.1"/>
    </source>
</evidence>
<reference evidence="4 5" key="1">
    <citation type="submission" date="2018-11" db="EMBL/GenBank/DDBJ databases">
        <title>Genomic Encyclopedia of Type Strains, Phase IV (KMG-IV): sequencing the most valuable type-strain genomes for metagenomic binning, comparative biology and taxonomic classification.</title>
        <authorList>
            <person name="Goeker M."/>
        </authorList>
    </citation>
    <scope>NUCLEOTIDE SEQUENCE [LARGE SCALE GENOMIC DNA]</scope>
    <source>
        <strain evidence="4 5">DSM 5900</strain>
    </source>
</reference>
<comment type="similarity">
    <text evidence="1">Belongs to the non-flavoprotein flavin reductase family.</text>
</comment>
<keyword evidence="4" id="KW-0503">Monooxygenase</keyword>
<keyword evidence="2" id="KW-0560">Oxidoreductase</keyword>
<dbReference type="Pfam" id="PF01613">
    <property type="entry name" value="Flavin_Reduct"/>
    <property type="match status" value="1"/>
</dbReference>
<dbReference type="InterPro" id="IPR050268">
    <property type="entry name" value="NADH-dep_flavin_reductase"/>
</dbReference>
<dbReference type="PANTHER" id="PTHR30466">
    <property type="entry name" value="FLAVIN REDUCTASE"/>
    <property type="match status" value="1"/>
</dbReference>
<keyword evidence="5" id="KW-1185">Reference proteome</keyword>
<dbReference type="InterPro" id="IPR002563">
    <property type="entry name" value="Flavin_Rdtase-like_dom"/>
</dbReference>
<sequence length="161" mass="17500">MPFDHRQFRDVMGSFATGVAVATARDAAGRPAGVTVSSFTSVSLDPPLILFCLEWVAETWPAFRDGTHFAVNILAEGQAATSSRFASVRLDRWAGVEYREGLHGCPLLTDSVGWVVCRKETVHEGGDHAIIVGRVEALESDPTRAPLLHFRGAYGRFDRAG</sequence>
<evidence type="ECO:0000259" key="3">
    <source>
        <dbReference type="SMART" id="SM00903"/>
    </source>
</evidence>
<feature type="domain" description="Flavin reductase like" evidence="3">
    <location>
        <begin position="12"/>
        <end position="156"/>
    </location>
</feature>
<dbReference type="InterPro" id="IPR012349">
    <property type="entry name" value="Split_barrel_FMN-bd"/>
</dbReference>
<comment type="caution">
    <text evidence="4">The sequence shown here is derived from an EMBL/GenBank/DDBJ whole genome shotgun (WGS) entry which is preliminary data.</text>
</comment>
<dbReference type="GO" id="GO:0010181">
    <property type="term" value="F:FMN binding"/>
    <property type="evidence" value="ECO:0007669"/>
    <property type="project" value="InterPro"/>
</dbReference>
<dbReference type="Proteomes" id="UP000278222">
    <property type="component" value="Unassembled WGS sequence"/>
</dbReference>
<dbReference type="OrthoDB" id="9792858at2"/>
<dbReference type="Gene3D" id="2.30.110.10">
    <property type="entry name" value="Electron Transport, Fmn-binding Protein, Chain A"/>
    <property type="match status" value="1"/>
</dbReference>
<proteinExistence type="inferred from homology"/>
<organism evidence="4 5">
    <name type="scientific">Stella humosa</name>
    <dbReference type="NCBI Taxonomy" id="94"/>
    <lineage>
        <taxon>Bacteria</taxon>
        <taxon>Pseudomonadati</taxon>
        <taxon>Pseudomonadota</taxon>
        <taxon>Alphaproteobacteria</taxon>
        <taxon>Rhodospirillales</taxon>
        <taxon>Stellaceae</taxon>
        <taxon>Stella</taxon>
    </lineage>
</organism>
<dbReference type="PANTHER" id="PTHR30466:SF11">
    <property type="entry name" value="FLAVIN-DEPENDENT MONOOXYGENASE, REDUCTASE SUBUNIT HSAB"/>
    <property type="match status" value="1"/>
</dbReference>
<gene>
    <name evidence="4" type="ORF">EDC65_5077</name>
</gene>
<evidence type="ECO:0000256" key="1">
    <source>
        <dbReference type="ARBA" id="ARBA00008898"/>
    </source>
</evidence>
<dbReference type="RefSeq" id="WP_123694930.1">
    <property type="nucleotide sequence ID" value="NZ_AP019700.1"/>
</dbReference>
<dbReference type="EMBL" id="RJKX01000018">
    <property type="protein sequence ID" value="ROP81221.1"/>
    <property type="molecule type" value="Genomic_DNA"/>
</dbReference>
<dbReference type="SMART" id="SM00903">
    <property type="entry name" value="Flavin_Reduct"/>
    <property type="match status" value="1"/>
</dbReference>
<dbReference type="SUPFAM" id="SSF50475">
    <property type="entry name" value="FMN-binding split barrel"/>
    <property type="match status" value="1"/>
</dbReference>
<protein>
    <submittedName>
        <fullName evidence="4">3-hydroxy-9,10-secoandrosta-1,3,5(10)-triene-9, 17-dione monooxygenase reductase component</fullName>
    </submittedName>
</protein>
<dbReference type="GO" id="GO:0004497">
    <property type="term" value="F:monooxygenase activity"/>
    <property type="evidence" value="ECO:0007669"/>
    <property type="project" value="UniProtKB-KW"/>
</dbReference>
<evidence type="ECO:0000313" key="5">
    <source>
        <dbReference type="Proteomes" id="UP000278222"/>
    </source>
</evidence>
<evidence type="ECO:0000256" key="2">
    <source>
        <dbReference type="ARBA" id="ARBA00023002"/>
    </source>
</evidence>
<dbReference type="GO" id="GO:0042602">
    <property type="term" value="F:riboflavin reductase (NADPH) activity"/>
    <property type="evidence" value="ECO:0007669"/>
    <property type="project" value="TreeGrafter"/>
</dbReference>
<dbReference type="AlphaFoldDB" id="A0A3N1KK67"/>
<accession>A0A3N1KK67</accession>